<proteinExistence type="predicted"/>
<feature type="transmembrane region" description="Helical" evidence="2">
    <location>
        <begin position="56"/>
        <end position="74"/>
    </location>
</feature>
<reference evidence="3" key="1">
    <citation type="submission" date="2020-03" db="EMBL/GenBank/DDBJ databases">
        <title>Genome assembly of Azotobacter chroococcum W5.</title>
        <authorList>
            <person name="Kannepalli A."/>
        </authorList>
    </citation>
    <scope>NUCLEOTIDE SEQUENCE</scope>
    <source>
        <strain evidence="3">W5</strain>
    </source>
</reference>
<protein>
    <submittedName>
        <fullName evidence="3">MFS transporter</fullName>
    </submittedName>
</protein>
<feature type="transmembrane region" description="Helical" evidence="2">
    <location>
        <begin position="30"/>
        <end position="49"/>
    </location>
</feature>
<sequence length="417" mass="46292">MDELLILGGLLLIIGGLTWLIRRAFSVSLFWGLGSLLPPMTLVFVLFKWQKSSSPVTLMAFGFIPLVVGFAMLANHDSERLEAVLQLSWLKSEVSKEPAPELRIQLRGELNGHPFIPQEGELIGSVLTLRERNGASMQQEVRIHLPSASSGLVHINILPEDQGRLPLIEISRSASNLTRPENQHLARGYTLHLDLEPQAPNLLVGSFHLVLPRQFRTSLSGRVELFASRLRYRDGKVNRHFDSEETLAYVIRDYLARRFVTDAVQLYSLSRVSLPSRHLEIDVEAFINDKAHHFLVNMGKDELRGWQVEGDRFPALPAPAASEEPADAAGVKPHSSPALESVDKRRGFSLQRLQLSPAEFQQLRMRIVTVQGGAAEGVFVGIDGDGYLVIQRRLGDGGSASYKLSPQSIQSIELLGP</sequence>
<dbReference type="EMBL" id="JAAPAP010000006">
    <property type="protein sequence ID" value="NHN77448.1"/>
    <property type="molecule type" value="Genomic_DNA"/>
</dbReference>
<keyword evidence="2" id="KW-1133">Transmembrane helix</keyword>
<keyword evidence="2" id="KW-0472">Membrane</keyword>
<name>A0AA44C8B0_9GAMM</name>
<gene>
    <name evidence="3" type="ORF">HA520_09100</name>
</gene>
<feature type="compositionally biased region" description="Low complexity" evidence="1">
    <location>
        <begin position="317"/>
        <end position="329"/>
    </location>
</feature>
<keyword evidence="2" id="KW-0812">Transmembrane</keyword>
<evidence type="ECO:0000256" key="1">
    <source>
        <dbReference type="SAM" id="MobiDB-lite"/>
    </source>
</evidence>
<feature type="region of interest" description="Disordered" evidence="1">
    <location>
        <begin position="317"/>
        <end position="339"/>
    </location>
</feature>
<evidence type="ECO:0000256" key="2">
    <source>
        <dbReference type="SAM" id="Phobius"/>
    </source>
</evidence>
<evidence type="ECO:0000313" key="4">
    <source>
        <dbReference type="Proteomes" id="UP000736384"/>
    </source>
</evidence>
<accession>A0AA44C8B0</accession>
<dbReference type="RefSeq" id="WP_165892439.1">
    <property type="nucleotide sequence ID" value="NZ_JAAPAP010000006.1"/>
</dbReference>
<dbReference type="Proteomes" id="UP000736384">
    <property type="component" value="Unassembled WGS sequence"/>
</dbReference>
<dbReference type="AlphaFoldDB" id="A0AA44C8B0"/>
<comment type="caution">
    <text evidence="3">The sequence shown here is derived from an EMBL/GenBank/DDBJ whole genome shotgun (WGS) entry which is preliminary data.</text>
</comment>
<organism evidence="3 4">
    <name type="scientific">Azotobacter chroococcum</name>
    <dbReference type="NCBI Taxonomy" id="353"/>
    <lineage>
        <taxon>Bacteria</taxon>
        <taxon>Pseudomonadati</taxon>
        <taxon>Pseudomonadota</taxon>
        <taxon>Gammaproteobacteria</taxon>
        <taxon>Pseudomonadales</taxon>
        <taxon>Pseudomonadaceae</taxon>
        <taxon>Azotobacter</taxon>
    </lineage>
</organism>
<evidence type="ECO:0000313" key="3">
    <source>
        <dbReference type="EMBL" id="NHN77448.1"/>
    </source>
</evidence>